<evidence type="ECO:0000313" key="3">
    <source>
        <dbReference type="EMBL" id="RIH90023.1"/>
    </source>
</evidence>
<name>A0A399F1S2_9DEIN</name>
<dbReference type="InterPro" id="IPR034035">
    <property type="entry name" value="Astacin-like_dom"/>
</dbReference>
<dbReference type="PROSITE" id="PS51864">
    <property type="entry name" value="ASTACIN"/>
    <property type="match status" value="1"/>
</dbReference>
<comment type="cofactor">
    <cofactor evidence="1">
        <name>Zn(2+)</name>
        <dbReference type="ChEBI" id="CHEBI:29105"/>
    </cofactor>
    <text evidence="1">Binds 1 zinc ion per subunit.</text>
</comment>
<gene>
    <name evidence="3" type="ORF">Mlute_00143</name>
</gene>
<protein>
    <submittedName>
        <fullName evidence="3">Flavastacin</fullName>
        <ecNumber evidence="3">3.4.24.76</ecNumber>
    </submittedName>
</protein>
<dbReference type="EMBL" id="QWKZ01000002">
    <property type="protein sequence ID" value="RIH90023.1"/>
    <property type="molecule type" value="Genomic_DNA"/>
</dbReference>
<accession>A0A399F1S2</accession>
<dbReference type="InterPro" id="IPR006026">
    <property type="entry name" value="Peptidase_Metallo"/>
</dbReference>
<dbReference type="Pfam" id="PF01400">
    <property type="entry name" value="Astacin"/>
    <property type="match status" value="1"/>
</dbReference>
<dbReference type="PANTHER" id="PTHR10127">
    <property type="entry name" value="DISCOIDIN, CUB, EGF, LAMININ , AND ZINC METALLOPROTEASE DOMAIN CONTAINING"/>
    <property type="match status" value="1"/>
</dbReference>
<dbReference type="InterPro" id="IPR024079">
    <property type="entry name" value="MetalloPept_cat_dom_sf"/>
</dbReference>
<dbReference type="GO" id="GO:0008270">
    <property type="term" value="F:zinc ion binding"/>
    <property type="evidence" value="ECO:0007669"/>
    <property type="project" value="UniProtKB-UniRule"/>
</dbReference>
<dbReference type="RefSeq" id="WP_119358862.1">
    <property type="nucleotide sequence ID" value="NZ_QWKZ01000002.1"/>
</dbReference>
<dbReference type="AlphaFoldDB" id="A0A399F1S2"/>
<feature type="binding site" evidence="1">
    <location>
        <position position="181"/>
    </location>
    <ligand>
        <name>Zn(2+)</name>
        <dbReference type="ChEBI" id="CHEBI:29105"/>
        <note>catalytic</note>
    </ligand>
</feature>
<dbReference type="PANTHER" id="PTHR10127:SF850">
    <property type="entry name" value="METALLOENDOPEPTIDASE"/>
    <property type="match status" value="1"/>
</dbReference>
<dbReference type="GO" id="GO:0004222">
    <property type="term" value="F:metalloendopeptidase activity"/>
    <property type="evidence" value="ECO:0007669"/>
    <property type="project" value="UniProtKB-UniRule"/>
</dbReference>
<feature type="domain" description="Peptidase M12A" evidence="2">
    <location>
        <begin position="75"/>
        <end position="279"/>
    </location>
</feature>
<dbReference type="CDD" id="cd04280">
    <property type="entry name" value="ZnMc_astacin_like"/>
    <property type="match status" value="1"/>
</dbReference>
<comment type="caution">
    <text evidence="3">The sequence shown here is derived from an EMBL/GenBank/DDBJ whole genome shotgun (WGS) entry which is preliminary data.</text>
</comment>
<dbReference type="SUPFAM" id="SSF55486">
    <property type="entry name" value="Metalloproteases ('zincins'), catalytic domain"/>
    <property type="match status" value="1"/>
</dbReference>
<keyword evidence="1" id="KW-0862">Zinc</keyword>
<dbReference type="PRINTS" id="PR00480">
    <property type="entry name" value="ASTACIN"/>
</dbReference>
<dbReference type="GO" id="GO:0006508">
    <property type="term" value="P:proteolysis"/>
    <property type="evidence" value="ECO:0007669"/>
    <property type="project" value="UniProtKB-KW"/>
</dbReference>
<organism evidence="3 4">
    <name type="scientific">Meiothermus luteus</name>
    <dbReference type="NCBI Taxonomy" id="2026184"/>
    <lineage>
        <taxon>Bacteria</taxon>
        <taxon>Thermotogati</taxon>
        <taxon>Deinococcota</taxon>
        <taxon>Deinococci</taxon>
        <taxon>Thermales</taxon>
        <taxon>Thermaceae</taxon>
        <taxon>Meiothermus</taxon>
    </lineage>
</organism>
<comment type="caution">
    <text evidence="1">Lacks conserved residue(s) required for the propagation of feature annotation.</text>
</comment>
<keyword evidence="1" id="KW-0645">Protease</keyword>
<feature type="binding site" evidence="1">
    <location>
        <position position="177"/>
    </location>
    <ligand>
        <name>Zn(2+)</name>
        <dbReference type="ChEBI" id="CHEBI:29105"/>
        <note>catalytic</note>
    </ligand>
</feature>
<dbReference type="InterPro" id="IPR001506">
    <property type="entry name" value="Peptidase_M12A"/>
</dbReference>
<dbReference type="Proteomes" id="UP000265800">
    <property type="component" value="Unassembled WGS sequence"/>
</dbReference>
<dbReference type="EC" id="3.4.24.76" evidence="3"/>
<keyword evidence="1" id="KW-0482">Metalloprotease</keyword>
<proteinExistence type="predicted"/>
<dbReference type="SMART" id="SM00235">
    <property type="entry name" value="ZnMc"/>
    <property type="match status" value="1"/>
</dbReference>
<keyword evidence="1 3" id="KW-0378">Hydrolase</keyword>
<evidence type="ECO:0000256" key="1">
    <source>
        <dbReference type="PROSITE-ProRule" id="PRU01211"/>
    </source>
</evidence>
<dbReference type="OrthoDB" id="8455098at2"/>
<reference evidence="3 4" key="1">
    <citation type="submission" date="2018-08" db="EMBL/GenBank/DDBJ databases">
        <title>Meiothermus luteus KCTC 52599 genome sequencing project.</title>
        <authorList>
            <person name="Da Costa M.S."/>
            <person name="Albuquerque L."/>
            <person name="Raposo P."/>
            <person name="Froufe H.J.C."/>
            <person name="Barroso C.S."/>
            <person name="Egas C."/>
        </authorList>
    </citation>
    <scope>NUCLEOTIDE SEQUENCE [LARGE SCALE GENOMIC DNA]</scope>
    <source>
        <strain evidence="3 4">KCTC 52599</strain>
    </source>
</reference>
<evidence type="ECO:0000313" key="4">
    <source>
        <dbReference type="Proteomes" id="UP000265800"/>
    </source>
</evidence>
<keyword evidence="1" id="KW-0479">Metal-binding</keyword>
<keyword evidence="4" id="KW-1185">Reference proteome</keyword>
<feature type="binding site" evidence="1">
    <location>
        <position position="187"/>
    </location>
    <ligand>
        <name>Zn(2+)</name>
        <dbReference type="ChEBI" id="CHEBI:29105"/>
        <note>catalytic</note>
    </ligand>
</feature>
<feature type="active site" evidence="1">
    <location>
        <position position="178"/>
    </location>
</feature>
<evidence type="ECO:0000259" key="2">
    <source>
        <dbReference type="PROSITE" id="PS51864"/>
    </source>
</evidence>
<sequence length="475" mass="52743">MRRVWILALLLAGCAQLTGPERGQEVHWEPVWVALPDGREAQLMGQVIPDDPHHLLVEGDILVPRQGVARPEGVGALGFTFEPFSYGYLWPGGRVPYTVDPQVNEAQRERIRQAIAHIEEKTPIRFVERTSEADYVQFMVDGDPGSCWSRIGRVGGPQNLDVYCGQDGVPLVGTVVHEILHALGFWHEQSRADRDEYVEILWENIREDQRHNFDKIGLNGQLQGPYDYDSIMHYSARAFSVNGEPTIRPKNGVPLERIGQRQGLSQGDITAIQTYYGTPLLRLQGWFHQTTQTGAYPLSQELRNVGAVPLRVLRMEVGGGWLAGAAPPDGVLVPGQSVQVSLQAKACAAPGLETDTLRIELEGGQAYSLARTRACYRNQEPRQMTLLRLDPAGPETLQLTFAEWSWAKRYRVEAQVGEQAIGLPYAEIQTDRAQPVYTALMRLDGRRGQEVCLTLTPLDSTVSNPTPARACASVP</sequence>
<dbReference type="Gene3D" id="3.40.390.10">
    <property type="entry name" value="Collagenase (Catalytic Domain)"/>
    <property type="match status" value="1"/>
</dbReference>